<dbReference type="Proteomes" id="UP000789342">
    <property type="component" value="Unassembled WGS sequence"/>
</dbReference>
<proteinExistence type="predicted"/>
<comment type="caution">
    <text evidence="1">The sequence shown here is derived from an EMBL/GenBank/DDBJ whole genome shotgun (WGS) entry which is preliminary data.</text>
</comment>
<dbReference type="AlphaFoldDB" id="A0A9N8YKX2"/>
<dbReference type="OrthoDB" id="3219396at2759"/>
<accession>A0A9N8YKX2</accession>
<keyword evidence="2" id="KW-1185">Reference proteome</keyword>
<dbReference type="InterPro" id="IPR032675">
    <property type="entry name" value="LRR_dom_sf"/>
</dbReference>
<dbReference type="Gene3D" id="3.80.10.10">
    <property type="entry name" value="Ribonuclease Inhibitor"/>
    <property type="match status" value="1"/>
</dbReference>
<protein>
    <submittedName>
        <fullName evidence="1">2566_t:CDS:1</fullName>
    </submittedName>
</protein>
<name>A0A9N8YKX2_9GLOM</name>
<evidence type="ECO:0000313" key="2">
    <source>
        <dbReference type="Proteomes" id="UP000789342"/>
    </source>
</evidence>
<reference evidence="1" key="1">
    <citation type="submission" date="2021-06" db="EMBL/GenBank/DDBJ databases">
        <authorList>
            <person name="Kallberg Y."/>
            <person name="Tangrot J."/>
            <person name="Rosling A."/>
        </authorList>
    </citation>
    <scope>NUCLEOTIDE SEQUENCE</scope>
    <source>
        <strain evidence="1">CL551</strain>
    </source>
</reference>
<organism evidence="1 2">
    <name type="scientific">Acaulospora morrowiae</name>
    <dbReference type="NCBI Taxonomy" id="94023"/>
    <lineage>
        <taxon>Eukaryota</taxon>
        <taxon>Fungi</taxon>
        <taxon>Fungi incertae sedis</taxon>
        <taxon>Mucoromycota</taxon>
        <taxon>Glomeromycotina</taxon>
        <taxon>Glomeromycetes</taxon>
        <taxon>Diversisporales</taxon>
        <taxon>Acaulosporaceae</taxon>
        <taxon>Acaulospora</taxon>
    </lineage>
</organism>
<sequence>MAATLPDLCFEEIFSHFKYDYSTLYKCLLINRVWCRNAVPHLWRCPFRQSLPTLNAHHLIRTYTSCLDDAELSLLSSYGLIIPEKGAAFEYGRYLEDLSFCYLNDAIHSWMVFKVDFWNYETISRPVSTAICHMFMRQKAKVKNVRLSCHEMNLGKFPETKAFSDNGRSLHRVQNLELCIDRYCLFKKSEFPLGFLFQLVTSCFNISHMRINMNYNCHKLLPDVIAGIIRVQRNLEEFILSETTSVVTASMVNALESQTHSLTLLRFTNVIFGRISLHWLNRCKKLRTLAFVKCDGQMMDLNLSYLTFPIKNLEILCDRINITPMRIAEIIRNIGENLEVLKLNIVDRAIMNIISASCPNLEILDVEVPEEMYAIAKLWIGNLALKTSNLHCEDTYSDDDEMDTKYIV</sequence>
<gene>
    <name evidence="1" type="ORF">AMORRO_LOCUS191</name>
</gene>
<evidence type="ECO:0000313" key="1">
    <source>
        <dbReference type="EMBL" id="CAG8439793.1"/>
    </source>
</evidence>
<dbReference type="EMBL" id="CAJVPV010000043">
    <property type="protein sequence ID" value="CAG8439793.1"/>
    <property type="molecule type" value="Genomic_DNA"/>
</dbReference>
<dbReference type="SUPFAM" id="SSF52047">
    <property type="entry name" value="RNI-like"/>
    <property type="match status" value="1"/>
</dbReference>